<gene>
    <name evidence="2" type="ORF">RHGRI_014226</name>
</gene>
<reference evidence="2" key="1">
    <citation type="submission" date="2020-08" db="EMBL/GenBank/DDBJ databases">
        <title>Plant Genome Project.</title>
        <authorList>
            <person name="Zhang R.-G."/>
        </authorList>
    </citation>
    <scope>NUCLEOTIDE SEQUENCE</scope>
    <source>
        <strain evidence="2">WSP0</strain>
        <tissue evidence="2">Leaf</tissue>
    </source>
</reference>
<evidence type="ECO:0000256" key="1">
    <source>
        <dbReference type="SAM" id="MobiDB-lite"/>
    </source>
</evidence>
<dbReference type="EMBL" id="JACTNZ010000005">
    <property type="protein sequence ID" value="KAG5548800.1"/>
    <property type="molecule type" value="Genomic_DNA"/>
</dbReference>
<sequence>MTKIAIIGAKDPPLVATKSTTTERRIIQGTPFGQQNPRFTLLKDAQTKVEMVLEQLVSSPFTDAVKHAQPPKNFTAPKFNTTRKLGMRSPT</sequence>
<accession>A0AAV6K8K0</accession>
<organism evidence="2 3">
    <name type="scientific">Rhododendron griersonianum</name>
    <dbReference type="NCBI Taxonomy" id="479676"/>
    <lineage>
        <taxon>Eukaryota</taxon>
        <taxon>Viridiplantae</taxon>
        <taxon>Streptophyta</taxon>
        <taxon>Embryophyta</taxon>
        <taxon>Tracheophyta</taxon>
        <taxon>Spermatophyta</taxon>
        <taxon>Magnoliopsida</taxon>
        <taxon>eudicotyledons</taxon>
        <taxon>Gunneridae</taxon>
        <taxon>Pentapetalae</taxon>
        <taxon>asterids</taxon>
        <taxon>Ericales</taxon>
        <taxon>Ericaceae</taxon>
        <taxon>Ericoideae</taxon>
        <taxon>Rhodoreae</taxon>
        <taxon>Rhododendron</taxon>
    </lineage>
</organism>
<proteinExistence type="predicted"/>
<evidence type="ECO:0000313" key="2">
    <source>
        <dbReference type="EMBL" id="KAG5548800.1"/>
    </source>
</evidence>
<dbReference type="Proteomes" id="UP000823749">
    <property type="component" value="Chromosome 5"/>
</dbReference>
<name>A0AAV6K8K0_9ERIC</name>
<protein>
    <submittedName>
        <fullName evidence="2">Uncharacterized protein</fullName>
    </submittedName>
</protein>
<keyword evidence="3" id="KW-1185">Reference proteome</keyword>
<dbReference type="AlphaFoldDB" id="A0AAV6K8K0"/>
<evidence type="ECO:0000313" key="3">
    <source>
        <dbReference type="Proteomes" id="UP000823749"/>
    </source>
</evidence>
<feature type="region of interest" description="Disordered" evidence="1">
    <location>
        <begin position="68"/>
        <end position="91"/>
    </location>
</feature>
<comment type="caution">
    <text evidence="2">The sequence shown here is derived from an EMBL/GenBank/DDBJ whole genome shotgun (WGS) entry which is preliminary data.</text>
</comment>